<comment type="caution">
    <text evidence="3">The sequence shown here is derived from an EMBL/GenBank/DDBJ whole genome shotgun (WGS) entry which is preliminary data.</text>
</comment>
<protein>
    <submittedName>
        <fullName evidence="3">Uncharacterized protein</fullName>
    </submittedName>
</protein>
<proteinExistence type="predicted"/>
<dbReference type="EMBL" id="JACXAE010000062">
    <property type="protein sequence ID" value="MBD2773978.1"/>
    <property type="molecule type" value="Genomic_DNA"/>
</dbReference>
<evidence type="ECO:0000256" key="2">
    <source>
        <dbReference type="SAM" id="SignalP"/>
    </source>
</evidence>
<keyword evidence="2" id="KW-0732">Signal</keyword>
<dbReference type="RefSeq" id="WP_190830410.1">
    <property type="nucleotide sequence ID" value="NZ_CAWPPI010000062.1"/>
</dbReference>
<organism evidence="3 4">
    <name type="scientific">Iningainema tapete BLCC-T55</name>
    <dbReference type="NCBI Taxonomy" id="2748662"/>
    <lineage>
        <taxon>Bacteria</taxon>
        <taxon>Bacillati</taxon>
        <taxon>Cyanobacteriota</taxon>
        <taxon>Cyanophyceae</taxon>
        <taxon>Nostocales</taxon>
        <taxon>Scytonemataceae</taxon>
        <taxon>Iningainema tapete</taxon>
    </lineage>
</organism>
<evidence type="ECO:0000313" key="4">
    <source>
        <dbReference type="Proteomes" id="UP000629098"/>
    </source>
</evidence>
<name>A0A8J6XGR6_9CYAN</name>
<keyword evidence="1" id="KW-0175">Coiled coil</keyword>
<evidence type="ECO:0000313" key="3">
    <source>
        <dbReference type="EMBL" id="MBD2773978.1"/>
    </source>
</evidence>
<keyword evidence="4" id="KW-1185">Reference proteome</keyword>
<feature type="chain" id="PRO_5035228072" evidence="2">
    <location>
        <begin position="20"/>
        <end position="366"/>
    </location>
</feature>
<feature type="coiled-coil region" evidence="1">
    <location>
        <begin position="123"/>
        <end position="291"/>
    </location>
</feature>
<sequence>MKTAISLAFILTCATAAIAQSTADTTAPVETFTAPNNAGATGGSQRSLLLSVTVDSPEFLKVKEGQQIKEGDTISDNSVERDRLLRHRKGITLQVDNLKAKPIPVPSPPSKMPAVKPIPKANYDEEEAAIAQAQMKLTQAQVLLEARTPFLNADNPERRADAEKAESVLQGATTKVEEQQQLLQTMKDMQLQVEIIRHEEAKLKQLEGEQEQAKSALERERARLNASAIEQQQQLQQLKVNVRMAQSELELSKSRLSNQKTRRQMEEYKASAEVAQRAQKEQELNQEYNKQQLSYAQAVRDRDYQLAQLSLSLASVDEKLSQIPVVRAPRNGYIRRIKPWIGNNGKYTTTLTISSSTPDIKSHSGK</sequence>
<accession>A0A8J6XGR6</accession>
<evidence type="ECO:0000256" key="1">
    <source>
        <dbReference type="SAM" id="Coils"/>
    </source>
</evidence>
<dbReference type="AlphaFoldDB" id="A0A8J6XGR6"/>
<feature type="signal peptide" evidence="2">
    <location>
        <begin position="1"/>
        <end position="19"/>
    </location>
</feature>
<dbReference type="Proteomes" id="UP000629098">
    <property type="component" value="Unassembled WGS sequence"/>
</dbReference>
<reference evidence="3" key="1">
    <citation type="submission" date="2020-09" db="EMBL/GenBank/DDBJ databases">
        <title>Iningainema tapete sp. nov. (Scytonemataceae, Cyanobacteria) from greenhouses in central Florida (USA) produces two types of nodularin with biosynthetic potential for microcystin-LR and anabaenopeptins.</title>
        <authorList>
            <person name="Berthold D.E."/>
            <person name="Lefler F.W."/>
            <person name="Huang I.-S."/>
            <person name="Abdulla H."/>
            <person name="Zimba P.V."/>
            <person name="Laughinghouse H.D. IV."/>
        </authorList>
    </citation>
    <scope>NUCLEOTIDE SEQUENCE</scope>
    <source>
        <strain evidence="3">BLCCT55</strain>
    </source>
</reference>
<gene>
    <name evidence="3" type="ORF">ICL16_18350</name>
</gene>